<keyword evidence="9 15" id="KW-0863">Zinc-finger</keyword>
<evidence type="ECO:0000313" key="19">
    <source>
        <dbReference type="EMBL" id="CAA2965364.1"/>
    </source>
</evidence>
<evidence type="ECO:0000313" key="20">
    <source>
        <dbReference type="Proteomes" id="UP000594638"/>
    </source>
</evidence>
<keyword evidence="12 16" id="KW-1133">Transmembrane helix</keyword>
<dbReference type="PANTHER" id="PTHR46279:SF2">
    <property type="entry name" value="RING-H2 FINGER PROTEIN ATL21A-RELATED"/>
    <property type="match status" value="1"/>
</dbReference>
<dbReference type="GO" id="GO:0030247">
    <property type="term" value="F:polysaccharide binding"/>
    <property type="evidence" value="ECO:0007669"/>
    <property type="project" value="InterPro"/>
</dbReference>
<accession>A0A8S0QD62</accession>
<dbReference type="Gramene" id="OE9A043502T1">
    <property type="protein sequence ID" value="OE9A043502C1"/>
    <property type="gene ID" value="OE9A043502"/>
</dbReference>
<evidence type="ECO:0000256" key="7">
    <source>
        <dbReference type="ARBA" id="ARBA00022723"/>
    </source>
</evidence>
<evidence type="ECO:0000256" key="4">
    <source>
        <dbReference type="ARBA" id="ARBA00012483"/>
    </source>
</evidence>
<dbReference type="InterPro" id="IPR013083">
    <property type="entry name" value="Znf_RING/FYVE/PHD"/>
</dbReference>
<feature type="transmembrane region" description="Helical" evidence="16">
    <location>
        <begin position="217"/>
        <end position="246"/>
    </location>
</feature>
<evidence type="ECO:0000256" key="12">
    <source>
        <dbReference type="ARBA" id="ARBA00022989"/>
    </source>
</evidence>
<proteinExistence type="inferred from homology"/>
<evidence type="ECO:0000256" key="17">
    <source>
        <dbReference type="SAM" id="SignalP"/>
    </source>
</evidence>
<dbReference type="Pfam" id="PF13639">
    <property type="entry name" value="zf-RING_2"/>
    <property type="match status" value="1"/>
</dbReference>
<evidence type="ECO:0000256" key="9">
    <source>
        <dbReference type="ARBA" id="ARBA00022771"/>
    </source>
</evidence>
<dbReference type="GO" id="GO:0016020">
    <property type="term" value="C:membrane"/>
    <property type="evidence" value="ECO:0007669"/>
    <property type="project" value="UniProtKB-SubCell"/>
</dbReference>
<comment type="caution">
    <text evidence="19">The sequence shown here is derived from an EMBL/GenBank/DDBJ whole genome shotgun (WGS) entry which is preliminary data.</text>
</comment>
<sequence>MACLQILFFIFLHFSVVYSKNSSPNPTCGNNSFYIQYPFKLLEEGQKPHTINGYQEFNLRCTSEGLAVLKLKPSSGEFYVRDIDYFEQKIVLEDPGKCLPRRLMNFSWSSDSPFMAVLYQNYTFLRCPVEHQAGAVAFSPIRCLSNSTVSMYATASKLRAEEMKSNGCSALVNLPIPVASLDQYELNGFDSNLQLEWDISICRHCTGRSRSNSLGRIILLSLLILCIFALVLMLCIGSCILCYIGLKFEVNDDEASESPNESSTLRPEIEAATTRDECRIEVNRPKELVVGESWQITGPNSEACPICLEEYQTKERLQCLEGCGHCFHATCLSRWLHSESTCPVCRTSVSSCI</sequence>
<organism evidence="19 20">
    <name type="scientific">Olea europaea subsp. europaea</name>
    <dbReference type="NCBI Taxonomy" id="158383"/>
    <lineage>
        <taxon>Eukaryota</taxon>
        <taxon>Viridiplantae</taxon>
        <taxon>Streptophyta</taxon>
        <taxon>Embryophyta</taxon>
        <taxon>Tracheophyta</taxon>
        <taxon>Spermatophyta</taxon>
        <taxon>Magnoliopsida</taxon>
        <taxon>eudicotyledons</taxon>
        <taxon>Gunneridae</taxon>
        <taxon>Pentapetalae</taxon>
        <taxon>asterids</taxon>
        <taxon>lamiids</taxon>
        <taxon>Lamiales</taxon>
        <taxon>Oleaceae</taxon>
        <taxon>Oleeae</taxon>
        <taxon>Olea</taxon>
    </lineage>
</organism>
<evidence type="ECO:0000256" key="10">
    <source>
        <dbReference type="ARBA" id="ARBA00022786"/>
    </source>
</evidence>
<evidence type="ECO:0000256" key="15">
    <source>
        <dbReference type="PROSITE-ProRule" id="PRU00175"/>
    </source>
</evidence>
<dbReference type="EMBL" id="CACTIH010001840">
    <property type="protein sequence ID" value="CAA2965364.1"/>
    <property type="molecule type" value="Genomic_DNA"/>
</dbReference>
<dbReference type="SUPFAM" id="SSF57850">
    <property type="entry name" value="RING/U-box"/>
    <property type="match status" value="1"/>
</dbReference>
<feature type="domain" description="RING-type" evidence="18">
    <location>
        <begin position="304"/>
        <end position="346"/>
    </location>
</feature>
<evidence type="ECO:0000256" key="8">
    <source>
        <dbReference type="ARBA" id="ARBA00022729"/>
    </source>
</evidence>
<dbReference type="GO" id="GO:0061630">
    <property type="term" value="F:ubiquitin protein ligase activity"/>
    <property type="evidence" value="ECO:0007669"/>
    <property type="project" value="UniProtKB-EC"/>
</dbReference>
<dbReference type="InterPro" id="IPR001841">
    <property type="entry name" value="Znf_RING"/>
</dbReference>
<dbReference type="Pfam" id="PF13947">
    <property type="entry name" value="GUB_WAK_bind"/>
    <property type="match status" value="1"/>
</dbReference>
<keyword evidence="13 16" id="KW-0472">Membrane</keyword>
<evidence type="ECO:0000256" key="3">
    <source>
        <dbReference type="ARBA" id="ARBA00004906"/>
    </source>
</evidence>
<evidence type="ECO:0000256" key="11">
    <source>
        <dbReference type="ARBA" id="ARBA00022833"/>
    </source>
</evidence>
<protein>
    <recommendedName>
        <fullName evidence="4">RING-type E3 ubiquitin transferase</fullName>
        <ecNumber evidence="4">2.3.2.27</ecNumber>
    </recommendedName>
</protein>
<evidence type="ECO:0000256" key="14">
    <source>
        <dbReference type="ARBA" id="ARBA00024209"/>
    </source>
</evidence>
<dbReference type="Proteomes" id="UP000594638">
    <property type="component" value="Unassembled WGS sequence"/>
</dbReference>
<evidence type="ECO:0000256" key="1">
    <source>
        <dbReference type="ARBA" id="ARBA00000900"/>
    </source>
</evidence>
<feature type="signal peptide" evidence="17">
    <location>
        <begin position="1"/>
        <end position="19"/>
    </location>
</feature>
<dbReference type="Gene3D" id="3.30.40.10">
    <property type="entry name" value="Zinc/RING finger domain, C3HC4 (zinc finger)"/>
    <property type="match status" value="1"/>
</dbReference>
<evidence type="ECO:0000256" key="6">
    <source>
        <dbReference type="ARBA" id="ARBA00022692"/>
    </source>
</evidence>
<feature type="chain" id="PRO_5035878377" description="RING-type E3 ubiquitin transferase" evidence="17">
    <location>
        <begin position="20"/>
        <end position="353"/>
    </location>
</feature>
<keyword evidence="10" id="KW-0833">Ubl conjugation pathway</keyword>
<keyword evidence="20" id="KW-1185">Reference proteome</keyword>
<dbReference type="SMART" id="SM00184">
    <property type="entry name" value="RING"/>
    <property type="match status" value="1"/>
</dbReference>
<name>A0A8S0QD62_OLEEU</name>
<dbReference type="PROSITE" id="PS50089">
    <property type="entry name" value="ZF_RING_2"/>
    <property type="match status" value="1"/>
</dbReference>
<gene>
    <name evidence="19" type="ORF">OLEA9_A043502</name>
</gene>
<keyword evidence="5" id="KW-0808">Transferase</keyword>
<dbReference type="EC" id="2.3.2.27" evidence="4"/>
<keyword evidence="7" id="KW-0479">Metal-binding</keyword>
<evidence type="ECO:0000259" key="18">
    <source>
        <dbReference type="PROSITE" id="PS50089"/>
    </source>
</evidence>
<comment type="catalytic activity">
    <reaction evidence="1">
        <text>S-ubiquitinyl-[E2 ubiquitin-conjugating enzyme]-L-cysteine + [acceptor protein]-L-lysine = [E2 ubiquitin-conjugating enzyme]-L-cysteine + N(6)-ubiquitinyl-[acceptor protein]-L-lysine.</text>
        <dbReference type="EC" id="2.3.2.27"/>
    </reaction>
</comment>
<comment type="pathway">
    <text evidence="3">Protein modification; protein ubiquitination.</text>
</comment>
<dbReference type="AlphaFoldDB" id="A0A8S0QD62"/>
<evidence type="ECO:0000256" key="13">
    <source>
        <dbReference type="ARBA" id="ARBA00023136"/>
    </source>
</evidence>
<keyword evidence="11" id="KW-0862">Zinc</keyword>
<dbReference type="GO" id="GO:0008270">
    <property type="term" value="F:zinc ion binding"/>
    <property type="evidence" value="ECO:0007669"/>
    <property type="project" value="UniProtKB-KW"/>
</dbReference>
<comment type="subcellular location">
    <subcellularLocation>
        <location evidence="2">Membrane</location>
        <topology evidence="2">Single-pass membrane protein</topology>
    </subcellularLocation>
</comment>
<evidence type="ECO:0000256" key="2">
    <source>
        <dbReference type="ARBA" id="ARBA00004167"/>
    </source>
</evidence>
<keyword evidence="8 17" id="KW-0732">Signal</keyword>
<dbReference type="InterPro" id="IPR025287">
    <property type="entry name" value="WAK_GUB"/>
</dbReference>
<evidence type="ECO:0000256" key="5">
    <source>
        <dbReference type="ARBA" id="ARBA00022679"/>
    </source>
</evidence>
<reference evidence="19 20" key="1">
    <citation type="submission" date="2019-12" db="EMBL/GenBank/DDBJ databases">
        <authorList>
            <person name="Alioto T."/>
            <person name="Alioto T."/>
            <person name="Gomez Garrido J."/>
        </authorList>
    </citation>
    <scope>NUCLEOTIDE SEQUENCE [LARGE SCALE GENOMIC DNA]</scope>
</reference>
<evidence type="ECO:0000256" key="16">
    <source>
        <dbReference type="SAM" id="Phobius"/>
    </source>
</evidence>
<dbReference type="InterPro" id="IPR046948">
    <property type="entry name" value="ATL20-22-like"/>
</dbReference>
<keyword evidence="6 16" id="KW-0812">Transmembrane</keyword>
<dbReference type="PANTHER" id="PTHR46279">
    <property type="entry name" value="RING/U-BOX SUPERFAMILY PROTEIN"/>
    <property type="match status" value="1"/>
</dbReference>
<dbReference type="OrthoDB" id="8062037at2759"/>
<comment type="similarity">
    <text evidence="14">Belongs to the RING-type zinc finger family. ATL subfamily.</text>
</comment>